<dbReference type="AlphaFoldDB" id="A0A1G1KT98"/>
<gene>
    <name evidence="2" type="ORF">A3G33_02145</name>
</gene>
<sequence>MLIMVLNLRFSPADNESMNNKKQVIITTIIILVITAALFKLFWKPTQTPPLKTSQTISIAAVADKIELSPAPVQEKKTFRKKLLRIIFPFRRQQSSKPQSTFSQAARSLVPPLELFYQYFDFNQKNALRNWEEKIFSNRVKYDVDFQGPDGFVHGTSLKAASAIYCRIKYDLSDYPYLSWKWRVVKFPDKTAVSDPKQRDDYAGRVYVIFMSRFFTNLKCIEYVWDQFLPEETILQSPYSDKIRQIVIQSGEKPANDWILEQRNVYKDYQKLFGEKPKIKVSAIALMTDAEGTESAAEGFFDDIKIGKE</sequence>
<evidence type="ECO:0008006" key="4">
    <source>
        <dbReference type="Google" id="ProtNLM"/>
    </source>
</evidence>
<evidence type="ECO:0000313" key="3">
    <source>
        <dbReference type="Proteomes" id="UP000178187"/>
    </source>
</evidence>
<keyword evidence="1" id="KW-1133">Transmembrane helix</keyword>
<dbReference type="Proteomes" id="UP000178187">
    <property type="component" value="Unassembled WGS sequence"/>
</dbReference>
<name>A0A1G1KT98_9BACT</name>
<organism evidence="2 3">
    <name type="scientific">Candidatus Danuiimicrobium aquiferis</name>
    <dbReference type="NCBI Taxonomy" id="1801832"/>
    <lineage>
        <taxon>Bacteria</taxon>
        <taxon>Pseudomonadati</taxon>
        <taxon>Candidatus Omnitrophota</taxon>
        <taxon>Candidatus Danuiimicrobium</taxon>
    </lineage>
</organism>
<keyword evidence="1" id="KW-0472">Membrane</keyword>
<comment type="caution">
    <text evidence="2">The sequence shown here is derived from an EMBL/GenBank/DDBJ whole genome shotgun (WGS) entry which is preliminary data.</text>
</comment>
<proteinExistence type="predicted"/>
<feature type="transmembrane region" description="Helical" evidence="1">
    <location>
        <begin position="24"/>
        <end position="43"/>
    </location>
</feature>
<dbReference type="InterPro" id="IPR021409">
    <property type="entry name" value="DUF3047"/>
</dbReference>
<reference evidence="2 3" key="1">
    <citation type="journal article" date="2016" name="Nat. Commun.">
        <title>Thousands of microbial genomes shed light on interconnected biogeochemical processes in an aquifer system.</title>
        <authorList>
            <person name="Anantharaman K."/>
            <person name="Brown C.T."/>
            <person name="Hug L.A."/>
            <person name="Sharon I."/>
            <person name="Castelle C.J."/>
            <person name="Probst A.J."/>
            <person name="Thomas B.C."/>
            <person name="Singh A."/>
            <person name="Wilkins M.J."/>
            <person name="Karaoz U."/>
            <person name="Brodie E.L."/>
            <person name="Williams K.H."/>
            <person name="Hubbard S.S."/>
            <person name="Banfield J.F."/>
        </authorList>
    </citation>
    <scope>NUCLEOTIDE SEQUENCE [LARGE SCALE GENOMIC DNA]</scope>
</reference>
<accession>A0A1G1KT98</accession>
<evidence type="ECO:0000256" key="1">
    <source>
        <dbReference type="SAM" id="Phobius"/>
    </source>
</evidence>
<keyword evidence="1" id="KW-0812">Transmembrane</keyword>
<protein>
    <recommendedName>
        <fullName evidence="4">DUF3047 domain-containing protein</fullName>
    </recommendedName>
</protein>
<dbReference type="EMBL" id="MHFR01000053">
    <property type="protein sequence ID" value="OGW96137.1"/>
    <property type="molecule type" value="Genomic_DNA"/>
</dbReference>
<dbReference type="Pfam" id="PF11249">
    <property type="entry name" value="DUF3047"/>
    <property type="match status" value="1"/>
</dbReference>
<evidence type="ECO:0000313" key="2">
    <source>
        <dbReference type="EMBL" id="OGW96137.1"/>
    </source>
</evidence>